<dbReference type="EMBL" id="BRZM01000666">
    <property type="protein sequence ID" value="GLD71594.1"/>
    <property type="molecule type" value="Genomic_DNA"/>
</dbReference>
<evidence type="ECO:0000313" key="2">
    <source>
        <dbReference type="Proteomes" id="UP001279410"/>
    </source>
</evidence>
<proteinExistence type="predicted"/>
<gene>
    <name evidence="1" type="ORF">AKAME5_002291600</name>
</gene>
<protein>
    <submittedName>
        <fullName evidence="1">Urea transporter 2</fullName>
    </submittedName>
</protein>
<sequence length="96" mass="10420">MMKEARSQSSSVKGSSFSSPGPVWLMIRQAIQSLVQGPLATECAPSPSTLFGDLNEEPVVLPARLKCSPLFTAVRVYGGEGTEIRQRERGPALHRH</sequence>
<dbReference type="AlphaFoldDB" id="A0AAD3RIC9"/>
<evidence type="ECO:0000313" key="1">
    <source>
        <dbReference type="EMBL" id="GLD71594.1"/>
    </source>
</evidence>
<name>A0AAD3RIC9_LATJO</name>
<keyword evidence="2" id="KW-1185">Reference proteome</keyword>
<dbReference type="Proteomes" id="UP001279410">
    <property type="component" value="Unassembled WGS sequence"/>
</dbReference>
<comment type="caution">
    <text evidence="1">The sequence shown here is derived from an EMBL/GenBank/DDBJ whole genome shotgun (WGS) entry which is preliminary data.</text>
</comment>
<organism evidence="1 2">
    <name type="scientific">Lates japonicus</name>
    <name type="common">Japanese lates</name>
    <dbReference type="NCBI Taxonomy" id="270547"/>
    <lineage>
        <taxon>Eukaryota</taxon>
        <taxon>Metazoa</taxon>
        <taxon>Chordata</taxon>
        <taxon>Craniata</taxon>
        <taxon>Vertebrata</taxon>
        <taxon>Euteleostomi</taxon>
        <taxon>Actinopterygii</taxon>
        <taxon>Neopterygii</taxon>
        <taxon>Teleostei</taxon>
        <taxon>Neoteleostei</taxon>
        <taxon>Acanthomorphata</taxon>
        <taxon>Carangaria</taxon>
        <taxon>Carangaria incertae sedis</taxon>
        <taxon>Centropomidae</taxon>
        <taxon>Lates</taxon>
    </lineage>
</organism>
<reference evidence="1" key="1">
    <citation type="submission" date="2022-08" db="EMBL/GenBank/DDBJ databases">
        <title>Genome sequencing of akame (Lates japonicus).</title>
        <authorList>
            <person name="Hashiguchi Y."/>
            <person name="Takahashi H."/>
        </authorList>
    </citation>
    <scope>NUCLEOTIDE SEQUENCE</scope>
    <source>
        <strain evidence="1">Kochi</strain>
    </source>
</reference>
<accession>A0AAD3RIC9</accession>